<feature type="domain" description="Cadherin" evidence="13">
    <location>
        <begin position="226"/>
        <end position="334"/>
    </location>
</feature>
<dbReference type="PROSITE" id="PS00232">
    <property type="entry name" value="CADHERIN_1"/>
    <property type="match status" value="3"/>
</dbReference>
<feature type="domain" description="Cadherin" evidence="13">
    <location>
        <begin position="48"/>
        <end position="201"/>
    </location>
</feature>
<comment type="caution">
    <text evidence="14">The sequence shown here is derived from an EMBL/GenBank/DDBJ whole genome shotgun (WGS) entry which is preliminary data.</text>
</comment>
<comment type="subcellular location">
    <subcellularLocation>
        <location evidence="1">Cell membrane</location>
        <topology evidence="1">Single-pass type I membrane protein</topology>
    </subcellularLocation>
</comment>
<evidence type="ECO:0000256" key="6">
    <source>
        <dbReference type="ARBA" id="ARBA00022837"/>
    </source>
</evidence>
<sequence length="1259" mass="139424">MSSVSNQKERVCGRAKIIPFAIILVIQPIVHSSRTETISRRNSILGIEEQKVEYVIEENCPVGTSIGVLPPPQSKSSLHSGKFAGYLDYKPSYRLDSQSDLLSLGENDGSLFTKAPIDAEALCRTGDDHDYGNPKAPLVRVLSSLDSNYNRKGDGNGITCSADGQVLVHAGANAIMPDGTLLATYRITIQILDVDDNWPEFHPAHWHRRLKETYYRRGRRIDLPRACDADLRSENRAIYYRLQSAESDSNSNNSFDNIPFRLEVSSSGQPSLILTKDLDAELSRHYRLVLVAFGPPTKRRESNTAGEPGHLKMLKSRLLLDIEVEDMNDNEPHFPEQSYNITISENTPPGSAIFQFKAYDLDSTANLTYSFGSSEDSSSVGSVFEVEPDGKVKLRTLVDHEQQQTFALPVRVSDGEFDARSVLYVQVTDVNDEPPEFEINPVQLVVDENAPAGRLIGRVHIHDRDGKTLNGKLKCAEPVGLKGQQALTFQPDPASNPYSLTYDLKTRTTLDRENPLNLRENHLFVYLVCSDGNDFPVNDAHMSKHTSTMTATLTVRDMNDCQPKFSELIYHAFIYENNVVGQKIIQVNATDMDEGDNARVAYSVLDTVNFRMDSTSGWITANVVFDREVRDSYQVTVVATDQGSPSLSSAVLLNLTVVDLNDNEPEIAPCEKKSVNNDGEKWDRFNSFYARENFPINTYLGDVVAGDDDADENAKLTFQLVPSGVHSEAVPFTLLKNGSLYTKRKLDREYKNQYFVAIRVSDNSHVNPLTTTGTICIYVQDANDNAPVFTEPPNLLPFITDVRKEFNLSENYSLLYDQPAGTMDFGKSHGKDSVGDTTNIFYQVQSKWKHASIHVSVYERPGYPVTRLKAEDTDAGNNGRIIYEIRELGRSLDDPLTARNPLLVVDATSGDVTVSRVMTAEDLGSHIFEVKARNTRGPHSSFDKKLLLIIVEGKPQSGTKSPVFYSGSLSENTARIVAVAVITGVLLLSATCIVSCICCCYSNSKRRERSQGSKFTISFSKKVDMDKVPTPPAVSERFDPSSLICTDSSALPMSCILVPRTKEGKLSSSEMYPKYSDAAVSLEVIAPETIGLDTVVSNSIMERTGSEEITKDQSFEEQCFHIRSSSGVTNILAEQSGIMSEIPIETAFSTFDETEHQSLLTKTSATVCFHITETEPLSHFHLTNTVSPNPFGIFGTRKQPVDSSINKSDLFHSGFHSGNVAPDSELRLDLTNAGFLRPNMVTIYKSGEAVLDEANHEVV</sequence>
<keyword evidence="3 12" id="KW-0812">Transmembrane</keyword>
<dbReference type="CDD" id="cd11304">
    <property type="entry name" value="Cadherin_repeat"/>
    <property type="match status" value="5"/>
</dbReference>
<evidence type="ECO:0000313" key="14">
    <source>
        <dbReference type="EMBL" id="CAL5140204.1"/>
    </source>
</evidence>
<dbReference type="InterPro" id="IPR002126">
    <property type="entry name" value="Cadherin-like_dom"/>
</dbReference>
<dbReference type="GO" id="GO:0005886">
    <property type="term" value="C:plasma membrane"/>
    <property type="evidence" value="ECO:0007669"/>
    <property type="project" value="UniProtKB-SubCell"/>
</dbReference>
<organism evidence="14 15">
    <name type="scientific">Calicophoron daubneyi</name>
    <name type="common">Rumen fluke</name>
    <name type="synonym">Paramphistomum daubneyi</name>
    <dbReference type="NCBI Taxonomy" id="300641"/>
    <lineage>
        <taxon>Eukaryota</taxon>
        <taxon>Metazoa</taxon>
        <taxon>Spiralia</taxon>
        <taxon>Lophotrochozoa</taxon>
        <taxon>Platyhelminthes</taxon>
        <taxon>Trematoda</taxon>
        <taxon>Digenea</taxon>
        <taxon>Plagiorchiida</taxon>
        <taxon>Pronocephalata</taxon>
        <taxon>Paramphistomoidea</taxon>
        <taxon>Paramphistomidae</taxon>
        <taxon>Calicophoron</taxon>
    </lineage>
</organism>
<dbReference type="EMBL" id="CAXLJL010000711">
    <property type="protein sequence ID" value="CAL5140204.1"/>
    <property type="molecule type" value="Genomic_DNA"/>
</dbReference>
<feature type="domain" description="Cadherin" evidence="13">
    <location>
        <begin position="438"/>
        <end position="565"/>
    </location>
</feature>
<keyword evidence="10" id="KW-0325">Glycoprotein</keyword>
<accession>A0AAV2TS25</accession>
<dbReference type="PROSITE" id="PS50268">
    <property type="entry name" value="CADHERIN_2"/>
    <property type="match status" value="7"/>
</dbReference>
<reference evidence="14" key="1">
    <citation type="submission" date="2024-06" db="EMBL/GenBank/DDBJ databases">
        <authorList>
            <person name="Liu X."/>
            <person name="Lenzi L."/>
            <person name="Haldenby T S."/>
            <person name="Uol C."/>
        </authorList>
    </citation>
    <scope>NUCLEOTIDE SEQUENCE</scope>
</reference>
<evidence type="ECO:0000256" key="5">
    <source>
        <dbReference type="ARBA" id="ARBA00022737"/>
    </source>
</evidence>
<keyword evidence="4" id="KW-0732">Signal</keyword>
<dbReference type="PANTHER" id="PTHR24028:SF146">
    <property type="entry name" value="CADHERIN 96CB, ISOFORM D-RELATED"/>
    <property type="match status" value="1"/>
</dbReference>
<keyword evidence="7" id="KW-0130">Cell adhesion</keyword>
<evidence type="ECO:0000256" key="9">
    <source>
        <dbReference type="ARBA" id="ARBA00023136"/>
    </source>
</evidence>
<name>A0AAV2TS25_CALDB</name>
<evidence type="ECO:0000313" key="15">
    <source>
        <dbReference type="Proteomes" id="UP001497525"/>
    </source>
</evidence>
<dbReference type="Pfam" id="PF00028">
    <property type="entry name" value="Cadherin"/>
    <property type="match status" value="4"/>
</dbReference>
<protein>
    <recommendedName>
        <fullName evidence="13">Cadherin domain-containing protein</fullName>
    </recommendedName>
</protein>
<keyword evidence="6 11" id="KW-0106">Calcium</keyword>
<keyword evidence="2" id="KW-1003">Cell membrane</keyword>
<dbReference type="InterPro" id="IPR020894">
    <property type="entry name" value="Cadherin_CS"/>
</dbReference>
<dbReference type="SMART" id="SM00112">
    <property type="entry name" value="CA"/>
    <property type="match status" value="6"/>
</dbReference>
<dbReference type="PRINTS" id="PR00205">
    <property type="entry name" value="CADHERIN"/>
</dbReference>
<evidence type="ECO:0000256" key="1">
    <source>
        <dbReference type="ARBA" id="ARBA00004251"/>
    </source>
</evidence>
<dbReference type="InterPro" id="IPR050174">
    <property type="entry name" value="Protocadherin/Cadherin-CA"/>
</dbReference>
<evidence type="ECO:0000256" key="3">
    <source>
        <dbReference type="ARBA" id="ARBA00022692"/>
    </source>
</evidence>
<dbReference type="SUPFAM" id="SSF49313">
    <property type="entry name" value="Cadherin-like"/>
    <property type="match status" value="6"/>
</dbReference>
<evidence type="ECO:0000256" key="10">
    <source>
        <dbReference type="ARBA" id="ARBA00023180"/>
    </source>
</evidence>
<dbReference type="Proteomes" id="UP001497525">
    <property type="component" value="Unassembled WGS sequence"/>
</dbReference>
<dbReference type="PANTHER" id="PTHR24028">
    <property type="entry name" value="CADHERIN-87A"/>
    <property type="match status" value="1"/>
</dbReference>
<evidence type="ECO:0000256" key="7">
    <source>
        <dbReference type="ARBA" id="ARBA00022889"/>
    </source>
</evidence>
<keyword evidence="9 12" id="KW-0472">Membrane</keyword>
<dbReference type="FunFam" id="2.60.40.60:FF:000005">
    <property type="entry name" value="Protocadherin 9"/>
    <property type="match status" value="1"/>
</dbReference>
<dbReference type="Gene3D" id="2.60.40.60">
    <property type="entry name" value="Cadherins"/>
    <property type="match status" value="7"/>
</dbReference>
<keyword evidence="5" id="KW-0677">Repeat</keyword>
<feature type="domain" description="Cadherin" evidence="13">
    <location>
        <begin position="335"/>
        <end position="437"/>
    </location>
</feature>
<dbReference type="GO" id="GO:0007156">
    <property type="term" value="P:homophilic cell adhesion via plasma membrane adhesion molecules"/>
    <property type="evidence" value="ECO:0007669"/>
    <property type="project" value="InterPro"/>
</dbReference>
<proteinExistence type="predicted"/>
<feature type="domain" description="Cadherin" evidence="13">
    <location>
        <begin position="566"/>
        <end position="667"/>
    </location>
</feature>
<evidence type="ECO:0000259" key="13">
    <source>
        <dbReference type="PROSITE" id="PS50268"/>
    </source>
</evidence>
<feature type="domain" description="Cadherin" evidence="13">
    <location>
        <begin position="861"/>
        <end position="964"/>
    </location>
</feature>
<gene>
    <name evidence="14" type="ORF">CDAUBV1_LOCUS15379</name>
</gene>
<feature type="domain" description="Cadherin" evidence="13">
    <location>
        <begin position="692"/>
        <end position="789"/>
    </location>
</feature>
<dbReference type="InterPro" id="IPR015919">
    <property type="entry name" value="Cadherin-like_sf"/>
</dbReference>
<keyword evidence="8 12" id="KW-1133">Transmembrane helix</keyword>
<evidence type="ECO:0000256" key="8">
    <source>
        <dbReference type="ARBA" id="ARBA00022989"/>
    </source>
</evidence>
<dbReference type="GO" id="GO:0005509">
    <property type="term" value="F:calcium ion binding"/>
    <property type="evidence" value="ECO:0007669"/>
    <property type="project" value="UniProtKB-UniRule"/>
</dbReference>
<feature type="transmembrane region" description="Helical" evidence="12">
    <location>
        <begin position="976"/>
        <end position="1001"/>
    </location>
</feature>
<evidence type="ECO:0000256" key="4">
    <source>
        <dbReference type="ARBA" id="ARBA00022729"/>
    </source>
</evidence>
<evidence type="ECO:0000256" key="2">
    <source>
        <dbReference type="ARBA" id="ARBA00022475"/>
    </source>
</evidence>
<dbReference type="AlphaFoldDB" id="A0AAV2TS25"/>
<evidence type="ECO:0000256" key="12">
    <source>
        <dbReference type="SAM" id="Phobius"/>
    </source>
</evidence>
<evidence type="ECO:0000256" key="11">
    <source>
        <dbReference type="PROSITE-ProRule" id="PRU00043"/>
    </source>
</evidence>